<keyword evidence="3" id="KW-1185">Reference proteome</keyword>
<feature type="transmembrane region" description="Helical" evidence="1">
    <location>
        <begin position="74"/>
        <end position="93"/>
    </location>
</feature>
<keyword evidence="1" id="KW-0472">Membrane</keyword>
<accession>A0AAN9N5I0</accession>
<dbReference type="Proteomes" id="UP001367508">
    <property type="component" value="Unassembled WGS sequence"/>
</dbReference>
<dbReference type="EMBL" id="JAYMYQ010000001">
    <property type="protein sequence ID" value="KAK7363608.1"/>
    <property type="molecule type" value="Genomic_DNA"/>
</dbReference>
<evidence type="ECO:0000256" key="1">
    <source>
        <dbReference type="SAM" id="Phobius"/>
    </source>
</evidence>
<keyword evidence="1" id="KW-1133">Transmembrane helix</keyword>
<keyword evidence="1" id="KW-0812">Transmembrane</keyword>
<name>A0AAN9N5I0_CANGL</name>
<evidence type="ECO:0000313" key="2">
    <source>
        <dbReference type="EMBL" id="KAK7363608.1"/>
    </source>
</evidence>
<reference evidence="2 3" key="1">
    <citation type="submission" date="2024-01" db="EMBL/GenBank/DDBJ databases">
        <title>The genomes of 5 underutilized Papilionoideae crops provide insights into root nodulation and disease resistanc.</title>
        <authorList>
            <person name="Jiang F."/>
        </authorList>
    </citation>
    <scope>NUCLEOTIDE SEQUENCE [LARGE SCALE GENOMIC DNA]</scope>
    <source>
        <strain evidence="2">LVBAO_FW01</strain>
        <tissue evidence="2">Leaves</tissue>
    </source>
</reference>
<proteinExistence type="predicted"/>
<comment type="caution">
    <text evidence="2">The sequence shown here is derived from an EMBL/GenBank/DDBJ whole genome shotgun (WGS) entry which is preliminary data.</text>
</comment>
<gene>
    <name evidence="2" type="ORF">VNO77_05757</name>
</gene>
<sequence length="99" mass="11639">MNLRNKKHAKRRVSTTQVHIDEALRIATLALAPHSRRSRNLKTTIGVLQPRCLEKRRLRAIETWRFPETGNDPLYLIVISHLYVLSLLFSFIWNNHLRG</sequence>
<dbReference type="AlphaFoldDB" id="A0AAN9N5I0"/>
<evidence type="ECO:0000313" key="3">
    <source>
        <dbReference type="Proteomes" id="UP001367508"/>
    </source>
</evidence>
<organism evidence="2 3">
    <name type="scientific">Canavalia gladiata</name>
    <name type="common">Sword bean</name>
    <name type="synonym">Dolichos gladiatus</name>
    <dbReference type="NCBI Taxonomy" id="3824"/>
    <lineage>
        <taxon>Eukaryota</taxon>
        <taxon>Viridiplantae</taxon>
        <taxon>Streptophyta</taxon>
        <taxon>Embryophyta</taxon>
        <taxon>Tracheophyta</taxon>
        <taxon>Spermatophyta</taxon>
        <taxon>Magnoliopsida</taxon>
        <taxon>eudicotyledons</taxon>
        <taxon>Gunneridae</taxon>
        <taxon>Pentapetalae</taxon>
        <taxon>rosids</taxon>
        <taxon>fabids</taxon>
        <taxon>Fabales</taxon>
        <taxon>Fabaceae</taxon>
        <taxon>Papilionoideae</taxon>
        <taxon>50 kb inversion clade</taxon>
        <taxon>NPAAA clade</taxon>
        <taxon>indigoferoid/millettioid clade</taxon>
        <taxon>Phaseoleae</taxon>
        <taxon>Canavalia</taxon>
    </lineage>
</organism>
<protein>
    <submittedName>
        <fullName evidence="2">Uncharacterized protein</fullName>
    </submittedName>
</protein>